<dbReference type="AlphaFoldDB" id="A0A392VXD1"/>
<accession>A0A392VXD1</accession>
<dbReference type="EMBL" id="LXQA011317651">
    <property type="protein sequence ID" value="MCI93024.1"/>
    <property type="molecule type" value="Genomic_DNA"/>
</dbReference>
<comment type="caution">
    <text evidence="1">The sequence shown here is derived from an EMBL/GenBank/DDBJ whole genome shotgun (WGS) entry which is preliminary data.</text>
</comment>
<evidence type="ECO:0000313" key="2">
    <source>
        <dbReference type="Proteomes" id="UP000265520"/>
    </source>
</evidence>
<proteinExistence type="predicted"/>
<name>A0A392VXD1_9FABA</name>
<keyword evidence="2" id="KW-1185">Reference proteome</keyword>
<protein>
    <submittedName>
        <fullName evidence="1">Uncharacterized protein</fullName>
    </submittedName>
</protein>
<organism evidence="1 2">
    <name type="scientific">Trifolium medium</name>
    <dbReference type="NCBI Taxonomy" id="97028"/>
    <lineage>
        <taxon>Eukaryota</taxon>
        <taxon>Viridiplantae</taxon>
        <taxon>Streptophyta</taxon>
        <taxon>Embryophyta</taxon>
        <taxon>Tracheophyta</taxon>
        <taxon>Spermatophyta</taxon>
        <taxon>Magnoliopsida</taxon>
        <taxon>eudicotyledons</taxon>
        <taxon>Gunneridae</taxon>
        <taxon>Pentapetalae</taxon>
        <taxon>rosids</taxon>
        <taxon>fabids</taxon>
        <taxon>Fabales</taxon>
        <taxon>Fabaceae</taxon>
        <taxon>Papilionoideae</taxon>
        <taxon>50 kb inversion clade</taxon>
        <taxon>NPAAA clade</taxon>
        <taxon>Hologalegina</taxon>
        <taxon>IRL clade</taxon>
        <taxon>Trifolieae</taxon>
        <taxon>Trifolium</taxon>
    </lineage>
</organism>
<evidence type="ECO:0000313" key="1">
    <source>
        <dbReference type="EMBL" id="MCI93024.1"/>
    </source>
</evidence>
<dbReference type="Proteomes" id="UP000265520">
    <property type="component" value="Unassembled WGS sequence"/>
</dbReference>
<reference evidence="1 2" key="1">
    <citation type="journal article" date="2018" name="Front. Plant Sci.">
        <title>Red Clover (Trifolium pratense) and Zigzag Clover (T. medium) - A Picture of Genomic Similarities and Differences.</title>
        <authorList>
            <person name="Dluhosova J."/>
            <person name="Istvanek J."/>
            <person name="Nedelnik J."/>
            <person name="Repkova J."/>
        </authorList>
    </citation>
    <scope>NUCLEOTIDE SEQUENCE [LARGE SCALE GENOMIC DNA]</scope>
    <source>
        <strain evidence="2">cv. 10/8</strain>
        <tissue evidence="1">Leaf</tissue>
    </source>
</reference>
<sequence length="42" mass="4613">PSCIVTVETTVELVQLVLQIAQLNVDIDPKQISFPVVVVDYS</sequence>
<feature type="non-terminal residue" evidence="1">
    <location>
        <position position="1"/>
    </location>
</feature>